<keyword evidence="2 3" id="KW-0413">Isomerase</keyword>
<proteinExistence type="inferred from homology"/>
<dbReference type="GO" id="GO:0071013">
    <property type="term" value="C:catalytic step 2 spliceosome"/>
    <property type="evidence" value="ECO:0007669"/>
    <property type="project" value="TreeGrafter"/>
</dbReference>
<organism evidence="5 6">
    <name type="scientific">Naegleria fowleri</name>
    <name type="common">Brain eating amoeba</name>
    <dbReference type="NCBI Taxonomy" id="5763"/>
    <lineage>
        <taxon>Eukaryota</taxon>
        <taxon>Discoba</taxon>
        <taxon>Heterolobosea</taxon>
        <taxon>Tetramitia</taxon>
        <taxon>Eutetramitia</taxon>
        <taxon>Vahlkampfiidae</taxon>
        <taxon>Naegleria</taxon>
    </lineage>
</organism>
<keyword evidence="6" id="KW-1185">Reference proteome</keyword>
<comment type="catalytic activity">
    <reaction evidence="3">
        <text>[protein]-peptidylproline (omega=180) = [protein]-peptidylproline (omega=0)</text>
        <dbReference type="Rhea" id="RHEA:16237"/>
        <dbReference type="Rhea" id="RHEA-COMP:10747"/>
        <dbReference type="Rhea" id="RHEA-COMP:10748"/>
        <dbReference type="ChEBI" id="CHEBI:83833"/>
        <dbReference type="ChEBI" id="CHEBI:83834"/>
        <dbReference type="EC" id="5.2.1.8"/>
    </reaction>
</comment>
<gene>
    <name evidence="5" type="ORF">FDP41_002397</name>
</gene>
<accession>A0A6A5BNE8</accession>
<dbReference type="EC" id="5.2.1.8" evidence="3"/>
<dbReference type="PANTHER" id="PTHR45625">
    <property type="entry name" value="PEPTIDYL-PROLYL CIS-TRANS ISOMERASE-RELATED"/>
    <property type="match status" value="1"/>
</dbReference>
<dbReference type="GeneID" id="68109615"/>
<dbReference type="VEuPathDB" id="AmoebaDB:NfTy_041960"/>
<sequence>MLNNNDNLSEEENASSTFHSVHSRYLKFDTSVGSFIIELYTSHAPITCQHFQELALNGYYNDTLIHTIQPNHVFIGGDPTNTGKGGTPFDGYLSELVTSRLKHTGAGIIGMCENSQFYVTLAPTPWNDGKYGVFGRVKKGMNVIKAISKIPTGSKQHTMGGNVEEEGTTPLEDIMIHSIVEVNEEEIN</sequence>
<dbReference type="Pfam" id="PF00160">
    <property type="entry name" value="Pro_isomerase"/>
    <property type="match status" value="1"/>
</dbReference>
<feature type="domain" description="PPIase cyclophilin-type" evidence="4">
    <location>
        <begin position="29"/>
        <end position="181"/>
    </location>
</feature>
<dbReference type="PANTHER" id="PTHR45625:SF4">
    <property type="entry name" value="PEPTIDYLPROLYL ISOMERASE DOMAIN AND WD REPEAT-CONTAINING PROTEIN 1"/>
    <property type="match status" value="1"/>
</dbReference>
<comment type="function">
    <text evidence="3">PPIases accelerate the folding of proteins. It catalyzes the cis-trans isomerization of proline imidic peptide bonds in oligopeptides.</text>
</comment>
<comment type="caution">
    <text evidence="5">The sequence shown here is derived from an EMBL/GenBank/DDBJ whole genome shotgun (WGS) entry which is preliminary data.</text>
</comment>
<dbReference type="VEuPathDB" id="AmoebaDB:NF0007090"/>
<keyword evidence="1 3" id="KW-0697">Rotamase</keyword>
<evidence type="ECO:0000313" key="5">
    <source>
        <dbReference type="EMBL" id="KAF0978577.1"/>
    </source>
</evidence>
<protein>
    <recommendedName>
        <fullName evidence="3">Peptidyl-prolyl cis-trans isomerase</fullName>
        <shortName evidence="3">PPIase</shortName>
        <ecNumber evidence="3">5.2.1.8</ecNumber>
    </recommendedName>
</protein>
<evidence type="ECO:0000256" key="1">
    <source>
        <dbReference type="ARBA" id="ARBA00023110"/>
    </source>
</evidence>
<evidence type="ECO:0000259" key="4">
    <source>
        <dbReference type="PROSITE" id="PS50072"/>
    </source>
</evidence>
<dbReference type="EMBL" id="VFQX01000029">
    <property type="protein sequence ID" value="KAF0978577.1"/>
    <property type="molecule type" value="Genomic_DNA"/>
</dbReference>
<evidence type="ECO:0000313" key="6">
    <source>
        <dbReference type="Proteomes" id="UP000444721"/>
    </source>
</evidence>
<dbReference type="AlphaFoldDB" id="A0A6A5BNE8"/>
<dbReference type="VEuPathDB" id="AmoebaDB:FDP41_002397"/>
<dbReference type="InterPro" id="IPR044666">
    <property type="entry name" value="Cyclophilin_A-like"/>
</dbReference>
<dbReference type="Gene3D" id="2.40.100.10">
    <property type="entry name" value="Cyclophilin-like"/>
    <property type="match status" value="1"/>
</dbReference>
<dbReference type="PROSITE" id="PS50072">
    <property type="entry name" value="CSA_PPIASE_2"/>
    <property type="match status" value="1"/>
</dbReference>
<reference evidence="5 6" key="1">
    <citation type="journal article" date="2019" name="Sci. Rep.">
        <title>Nanopore sequencing improves the draft genome of the human pathogenic amoeba Naegleria fowleri.</title>
        <authorList>
            <person name="Liechti N."/>
            <person name="Schurch N."/>
            <person name="Bruggmann R."/>
            <person name="Wittwer M."/>
        </authorList>
    </citation>
    <scope>NUCLEOTIDE SEQUENCE [LARGE SCALE GENOMIC DNA]</scope>
    <source>
        <strain evidence="5 6">ATCC 30894</strain>
    </source>
</reference>
<dbReference type="Proteomes" id="UP000444721">
    <property type="component" value="Unassembled WGS sequence"/>
</dbReference>
<dbReference type="GO" id="GO:0003755">
    <property type="term" value="F:peptidyl-prolyl cis-trans isomerase activity"/>
    <property type="evidence" value="ECO:0007669"/>
    <property type="project" value="UniProtKB-UniRule"/>
</dbReference>
<dbReference type="OrthoDB" id="271386at2759"/>
<comment type="similarity">
    <text evidence="3">Belongs to the cyclophilin-type PPIase family.</text>
</comment>
<evidence type="ECO:0000256" key="2">
    <source>
        <dbReference type="ARBA" id="ARBA00023235"/>
    </source>
</evidence>
<dbReference type="RefSeq" id="XP_044563290.1">
    <property type="nucleotide sequence ID" value="XM_044705586.1"/>
</dbReference>
<dbReference type="OMA" id="CENSQFY"/>
<name>A0A6A5BNE8_NAEFO</name>
<dbReference type="InterPro" id="IPR002130">
    <property type="entry name" value="Cyclophilin-type_PPIase_dom"/>
</dbReference>
<dbReference type="PRINTS" id="PR00153">
    <property type="entry name" value="CSAPPISMRASE"/>
</dbReference>
<evidence type="ECO:0000256" key="3">
    <source>
        <dbReference type="RuleBase" id="RU363019"/>
    </source>
</evidence>
<dbReference type="InterPro" id="IPR029000">
    <property type="entry name" value="Cyclophilin-like_dom_sf"/>
</dbReference>
<dbReference type="SUPFAM" id="SSF50891">
    <property type="entry name" value="Cyclophilin-like"/>
    <property type="match status" value="1"/>
</dbReference>